<dbReference type="Proteomes" id="UP000179129">
    <property type="component" value="Unassembled WGS sequence"/>
</dbReference>
<dbReference type="STRING" id="1817867.A3F83_03700"/>
<dbReference type="PROSITE" id="PS51464">
    <property type="entry name" value="SIS"/>
    <property type="match status" value="1"/>
</dbReference>
<dbReference type="InterPro" id="IPR004800">
    <property type="entry name" value="KdsD/KpsF-type"/>
</dbReference>
<proteinExistence type="inferred from homology"/>
<comment type="similarity">
    <text evidence="1">Belongs to the SIS family. GutQ/KpsF subfamily.</text>
</comment>
<sequence>LTSTGTPAVFMHPVDFMHGDMGLATREDVFMAVSKSGETSEVERMLHLFKRLGVKVIALTGQINSSLARLADVALDCGVPQEACPHDLAPTASSTAAMVMGDALAVALLIRRNFRPEDFARLHPAGALGRQLLLRVEEVMVGGKDIGIVGSGATMREVLLELVAKRGICAIIGKDRRVLGVITDGDFKRLLQKTTDFMELRATEVMNAGPKCIHRDELCVTAVELMEQHAIISMPVIGRQERIAGMVHLHDLMRAKVI</sequence>
<dbReference type="InterPro" id="IPR046348">
    <property type="entry name" value="SIS_dom_sf"/>
</dbReference>
<dbReference type="Gene3D" id="3.10.580.10">
    <property type="entry name" value="CBS-domain"/>
    <property type="match status" value="1"/>
</dbReference>
<dbReference type="InterPro" id="IPR001347">
    <property type="entry name" value="SIS_dom"/>
</dbReference>
<dbReference type="GO" id="GO:0097367">
    <property type="term" value="F:carbohydrate derivative binding"/>
    <property type="evidence" value="ECO:0007669"/>
    <property type="project" value="InterPro"/>
</dbReference>
<dbReference type="SUPFAM" id="SSF53697">
    <property type="entry name" value="SIS domain"/>
    <property type="match status" value="1"/>
</dbReference>
<evidence type="ECO:0000256" key="4">
    <source>
        <dbReference type="PROSITE-ProRule" id="PRU00703"/>
    </source>
</evidence>
<dbReference type="CDD" id="cd04604">
    <property type="entry name" value="CBS_pair_SIS_assoc"/>
    <property type="match status" value="1"/>
</dbReference>
<evidence type="ECO:0000256" key="3">
    <source>
        <dbReference type="ARBA" id="ARBA00023122"/>
    </source>
</evidence>
<dbReference type="AlphaFoldDB" id="A0A1F5YWE1"/>
<evidence type="ECO:0000313" key="7">
    <source>
        <dbReference type="EMBL" id="OGG04508.1"/>
    </source>
</evidence>
<feature type="domain" description="CBS" evidence="5">
    <location>
        <begin position="206"/>
        <end position="258"/>
    </location>
</feature>
<protein>
    <submittedName>
        <fullName evidence="7">Arabinose-5-phosphate isomerase</fullName>
    </submittedName>
</protein>
<organism evidence="7 8">
    <name type="scientific">Candidatus Glassbacteria bacterium RIFCSPLOWO2_12_FULL_58_11</name>
    <dbReference type="NCBI Taxonomy" id="1817867"/>
    <lineage>
        <taxon>Bacteria</taxon>
        <taxon>Candidatus Glassiibacteriota</taxon>
    </lineage>
</organism>
<dbReference type="PROSITE" id="PS51371">
    <property type="entry name" value="CBS"/>
    <property type="match status" value="1"/>
</dbReference>
<dbReference type="PANTHER" id="PTHR42745:SF1">
    <property type="entry name" value="ARABINOSE 5-PHOSPHATE ISOMERASE KDSD"/>
    <property type="match status" value="1"/>
</dbReference>
<evidence type="ECO:0000256" key="2">
    <source>
        <dbReference type="ARBA" id="ARBA00022737"/>
    </source>
</evidence>
<name>A0A1F5YWE1_9BACT</name>
<dbReference type="EMBL" id="MFIX01000118">
    <property type="protein sequence ID" value="OGG04508.1"/>
    <property type="molecule type" value="Genomic_DNA"/>
</dbReference>
<evidence type="ECO:0000313" key="8">
    <source>
        <dbReference type="Proteomes" id="UP000179129"/>
    </source>
</evidence>
<reference evidence="7 8" key="1">
    <citation type="journal article" date="2016" name="Nat. Commun.">
        <title>Thousands of microbial genomes shed light on interconnected biogeochemical processes in an aquifer system.</title>
        <authorList>
            <person name="Anantharaman K."/>
            <person name="Brown C.T."/>
            <person name="Hug L.A."/>
            <person name="Sharon I."/>
            <person name="Castelle C.J."/>
            <person name="Probst A.J."/>
            <person name="Thomas B.C."/>
            <person name="Singh A."/>
            <person name="Wilkins M.J."/>
            <person name="Karaoz U."/>
            <person name="Brodie E.L."/>
            <person name="Williams K.H."/>
            <person name="Hubbard S.S."/>
            <person name="Banfield J.F."/>
        </authorList>
    </citation>
    <scope>NUCLEOTIDE SEQUENCE [LARGE SCALE GENOMIC DNA]</scope>
</reference>
<comment type="caution">
    <text evidence="7">The sequence shown here is derived from an EMBL/GenBank/DDBJ whole genome shotgun (WGS) entry which is preliminary data.</text>
</comment>
<dbReference type="GO" id="GO:0016853">
    <property type="term" value="F:isomerase activity"/>
    <property type="evidence" value="ECO:0007669"/>
    <property type="project" value="UniProtKB-KW"/>
</dbReference>
<dbReference type="GO" id="GO:1901135">
    <property type="term" value="P:carbohydrate derivative metabolic process"/>
    <property type="evidence" value="ECO:0007669"/>
    <property type="project" value="InterPro"/>
</dbReference>
<dbReference type="Pfam" id="PF01380">
    <property type="entry name" value="SIS"/>
    <property type="match status" value="1"/>
</dbReference>
<dbReference type="GO" id="GO:0005975">
    <property type="term" value="P:carbohydrate metabolic process"/>
    <property type="evidence" value="ECO:0007669"/>
    <property type="project" value="InterPro"/>
</dbReference>
<feature type="non-terminal residue" evidence="7">
    <location>
        <position position="1"/>
    </location>
</feature>
<evidence type="ECO:0000259" key="5">
    <source>
        <dbReference type="PROSITE" id="PS51371"/>
    </source>
</evidence>
<accession>A0A1F5YWE1</accession>
<dbReference type="NCBIfam" id="TIGR00393">
    <property type="entry name" value="kpsF"/>
    <property type="match status" value="1"/>
</dbReference>
<keyword evidence="2" id="KW-0677">Repeat</keyword>
<keyword evidence="7" id="KW-0413">Isomerase</keyword>
<dbReference type="InterPro" id="IPR050986">
    <property type="entry name" value="GutQ/KpsF_isomerases"/>
</dbReference>
<dbReference type="Pfam" id="PF00571">
    <property type="entry name" value="CBS"/>
    <property type="match status" value="2"/>
</dbReference>
<dbReference type="Gene3D" id="3.40.50.10490">
    <property type="entry name" value="Glucose-6-phosphate isomerase like protein, domain 1"/>
    <property type="match status" value="1"/>
</dbReference>
<dbReference type="InterPro" id="IPR046342">
    <property type="entry name" value="CBS_dom_sf"/>
</dbReference>
<gene>
    <name evidence="7" type="ORF">A3F83_03700</name>
</gene>
<evidence type="ECO:0000259" key="6">
    <source>
        <dbReference type="PROSITE" id="PS51464"/>
    </source>
</evidence>
<evidence type="ECO:0000256" key="1">
    <source>
        <dbReference type="ARBA" id="ARBA00008165"/>
    </source>
</evidence>
<feature type="domain" description="SIS" evidence="6">
    <location>
        <begin position="1"/>
        <end position="114"/>
    </location>
</feature>
<dbReference type="CDD" id="cd05014">
    <property type="entry name" value="SIS_Kpsf"/>
    <property type="match status" value="1"/>
</dbReference>
<dbReference type="InterPro" id="IPR000644">
    <property type="entry name" value="CBS_dom"/>
</dbReference>
<dbReference type="InterPro" id="IPR035474">
    <property type="entry name" value="SIS_Kpsf"/>
</dbReference>
<dbReference type="PANTHER" id="PTHR42745">
    <property type="match status" value="1"/>
</dbReference>
<keyword evidence="3 4" id="KW-0129">CBS domain</keyword>
<dbReference type="SMART" id="SM00116">
    <property type="entry name" value="CBS"/>
    <property type="match status" value="2"/>
</dbReference>